<dbReference type="GO" id="GO:0005782">
    <property type="term" value="C:peroxisomal matrix"/>
    <property type="evidence" value="ECO:0007669"/>
    <property type="project" value="TreeGrafter"/>
</dbReference>
<dbReference type="CDD" id="cd06558">
    <property type="entry name" value="crotonase-like"/>
    <property type="match status" value="1"/>
</dbReference>
<dbReference type="GO" id="GO:0006635">
    <property type="term" value="P:fatty acid beta-oxidation"/>
    <property type="evidence" value="ECO:0007669"/>
    <property type="project" value="TreeGrafter"/>
</dbReference>
<sequence>MLSSPRISHRIDDNIFIIELCDTDNLNSLTFDDFLFIATLLELSNQNPSVNFTVIQSSGKFFSAGGKFTSVLELAPKTTDEINKNEKEEENNELRKLYTLIGSVATPNVYVTNAFVKHTKPIICSLNGPAIGLSACLVCLCDIVYSMNDSVYLLFPFSSLGFVAEVGSSVTLYDKLGINSTNEHLFFSTKIPFNELNGKIIVKNYNFNNDKINHIEQTKLFNNKVLTDLKLKSKYLSLDSLSEMKKLLSFETNNKLRQAQSLETNSTLPFWINGEPFKRFKELQQKKRRHKL</sequence>
<reference evidence="4 5" key="1">
    <citation type="submission" date="2017-04" db="EMBL/GenBank/DDBJ databases">
        <authorList>
            <person name="Afonso C.L."/>
            <person name="Miller P.J."/>
            <person name="Scott M.A."/>
            <person name="Spackman E."/>
            <person name="Goraichik I."/>
            <person name="Dimitrov K.M."/>
            <person name="Suarez D.L."/>
            <person name="Swayne D.E."/>
        </authorList>
    </citation>
    <scope>NUCLEOTIDE SEQUENCE [LARGE SCALE GENOMIC DNA]</scope>
</reference>
<comment type="subcellular location">
    <subcellularLocation>
        <location evidence="1">Peroxisome</location>
    </subcellularLocation>
</comment>
<dbReference type="EMBL" id="FXLY01000003">
    <property type="protein sequence ID" value="SMN19061.1"/>
    <property type="molecule type" value="Genomic_DNA"/>
</dbReference>
<evidence type="ECO:0000313" key="4">
    <source>
        <dbReference type="EMBL" id="SMN19061.1"/>
    </source>
</evidence>
<evidence type="ECO:0000313" key="5">
    <source>
        <dbReference type="Proteomes" id="UP000196158"/>
    </source>
</evidence>
<dbReference type="InterPro" id="IPR029045">
    <property type="entry name" value="ClpP/crotonase-like_dom_sf"/>
</dbReference>
<dbReference type="InterPro" id="IPR001753">
    <property type="entry name" value="Enoyl-CoA_hydra/iso"/>
</dbReference>
<gene>
    <name evidence="4" type="ORF">KASA_0P02035G</name>
</gene>
<keyword evidence="2" id="KW-0576">Peroxisome</keyword>
<keyword evidence="5" id="KW-1185">Reference proteome</keyword>
<accession>A0A1X7R0F2</accession>
<evidence type="ECO:0000256" key="1">
    <source>
        <dbReference type="ARBA" id="ARBA00004275"/>
    </source>
</evidence>
<dbReference type="STRING" id="1789683.A0A1X7R0F2"/>
<dbReference type="InterPro" id="IPR051053">
    <property type="entry name" value="ECH/Chromodomain_protein"/>
</dbReference>
<evidence type="ECO:0000256" key="3">
    <source>
        <dbReference type="ARBA" id="ARBA00023235"/>
    </source>
</evidence>
<dbReference type="Pfam" id="PF00378">
    <property type="entry name" value="ECH_1"/>
    <property type="match status" value="1"/>
</dbReference>
<protein>
    <submittedName>
        <fullName evidence="4">Similar to Saccharomyces cerevisiae YOR180C DCI1 Peroxisomal protein</fullName>
    </submittedName>
</protein>
<dbReference type="OrthoDB" id="2018133at2759"/>
<dbReference type="SUPFAM" id="SSF52096">
    <property type="entry name" value="ClpP/crotonase"/>
    <property type="match status" value="1"/>
</dbReference>
<organism evidence="4 5">
    <name type="scientific">Maudiozyma saulgeensis</name>
    <dbReference type="NCBI Taxonomy" id="1789683"/>
    <lineage>
        <taxon>Eukaryota</taxon>
        <taxon>Fungi</taxon>
        <taxon>Dikarya</taxon>
        <taxon>Ascomycota</taxon>
        <taxon>Saccharomycotina</taxon>
        <taxon>Saccharomycetes</taxon>
        <taxon>Saccharomycetales</taxon>
        <taxon>Saccharomycetaceae</taxon>
        <taxon>Maudiozyma</taxon>
    </lineage>
</organism>
<dbReference type="AlphaFoldDB" id="A0A1X7R0F2"/>
<proteinExistence type="predicted"/>
<dbReference type="PANTHER" id="PTHR43684">
    <property type="match status" value="1"/>
</dbReference>
<dbReference type="PANTHER" id="PTHR43684:SF1">
    <property type="entry name" value="ENOYL-COA DELTA ISOMERASE 2"/>
    <property type="match status" value="1"/>
</dbReference>
<name>A0A1X7R0F2_9SACH</name>
<dbReference type="Proteomes" id="UP000196158">
    <property type="component" value="Unassembled WGS sequence"/>
</dbReference>
<keyword evidence="3" id="KW-0413">Isomerase</keyword>
<dbReference type="Gene3D" id="3.90.226.10">
    <property type="entry name" value="2-enoyl-CoA Hydratase, Chain A, domain 1"/>
    <property type="match status" value="1"/>
</dbReference>
<dbReference type="GO" id="GO:0004165">
    <property type="term" value="F:delta(3)-delta(2)-enoyl-CoA isomerase activity"/>
    <property type="evidence" value="ECO:0007669"/>
    <property type="project" value="UniProtKB-ARBA"/>
</dbReference>
<evidence type="ECO:0000256" key="2">
    <source>
        <dbReference type="ARBA" id="ARBA00023140"/>
    </source>
</evidence>